<proteinExistence type="predicted"/>
<dbReference type="AlphaFoldDB" id="A0A7R9ATC3"/>
<name>A0A7R9ATC3_TIMSH</name>
<evidence type="ECO:0000313" key="1">
    <source>
        <dbReference type="EMBL" id="CAD7260213.1"/>
    </source>
</evidence>
<protein>
    <submittedName>
        <fullName evidence="1">Uncharacterized protein</fullName>
    </submittedName>
</protein>
<accession>A0A7R9ATC3</accession>
<reference evidence="1" key="1">
    <citation type="submission" date="2020-11" db="EMBL/GenBank/DDBJ databases">
        <authorList>
            <person name="Tran Van P."/>
        </authorList>
    </citation>
    <scope>NUCLEOTIDE SEQUENCE</scope>
</reference>
<dbReference type="EMBL" id="OC001569">
    <property type="protein sequence ID" value="CAD7260213.1"/>
    <property type="molecule type" value="Genomic_DNA"/>
</dbReference>
<gene>
    <name evidence="1" type="ORF">TSIB3V08_LOCUS4396</name>
</gene>
<organism evidence="1">
    <name type="scientific">Timema shepardi</name>
    <name type="common">Walking stick</name>
    <dbReference type="NCBI Taxonomy" id="629360"/>
    <lineage>
        <taxon>Eukaryota</taxon>
        <taxon>Metazoa</taxon>
        <taxon>Ecdysozoa</taxon>
        <taxon>Arthropoda</taxon>
        <taxon>Hexapoda</taxon>
        <taxon>Insecta</taxon>
        <taxon>Pterygota</taxon>
        <taxon>Neoptera</taxon>
        <taxon>Polyneoptera</taxon>
        <taxon>Phasmatodea</taxon>
        <taxon>Timematodea</taxon>
        <taxon>Timematoidea</taxon>
        <taxon>Timematidae</taxon>
        <taxon>Timema</taxon>
    </lineage>
</organism>
<sequence length="167" mass="18622">MSLRQSPGSPVSEVDGNGFVDHVLTVSQYTLNNTENALGVSLPSTYSGYQGSEFYFEITLDKQEVQNLISINRKDEVSVEKEGSKYKLTSRVGIQKTVCAYIQQHHRSKIRVKLKYRYVISISDLGMHQGDVFVEVAGLEVDLEISASEFNNIYHALVETAKLAQTG</sequence>